<dbReference type="Gene3D" id="3.30.230.10">
    <property type="match status" value="1"/>
</dbReference>
<reference evidence="1" key="1">
    <citation type="submission" date="2022-06" db="EMBL/GenBank/DDBJ databases">
        <title>Gracilimonas sp. CAU 1638 isolated from sea sediment.</title>
        <authorList>
            <person name="Kim W."/>
        </authorList>
    </citation>
    <scope>NUCLEOTIDE SEQUENCE</scope>
    <source>
        <strain evidence="1">CAU 1638</strain>
    </source>
</reference>
<protein>
    <recommendedName>
        <fullName evidence="3">VCBS repeat-containing protein</fullName>
    </recommendedName>
</protein>
<evidence type="ECO:0008006" key="3">
    <source>
        <dbReference type="Google" id="ProtNLM"/>
    </source>
</evidence>
<name>A0A9X2L357_9BACT</name>
<dbReference type="EMBL" id="JANDBC010000001">
    <property type="protein sequence ID" value="MCP9291480.1"/>
    <property type="molecule type" value="Genomic_DNA"/>
</dbReference>
<evidence type="ECO:0000313" key="1">
    <source>
        <dbReference type="EMBL" id="MCP9291480.1"/>
    </source>
</evidence>
<proteinExistence type="predicted"/>
<dbReference type="SUPFAM" id="SSF69318">
    <property type="entry name" value="Integrin alpha N-terminal domain"/>
    <property type="match status" value="1"/>
</dbReference>
<dbReference type="RefSeq" id="WP_255134346.1">
    <property type="nucleotide sequence ID" value="NZ_JANDBC010000001.1"/>
</dbReference>
<gene>
    <name evidence="1" type="ORF">NM125_07780</name>
</gene>
<dbReference type="AlphaFoldDB" id="A0A9X2L357"/>
<organism evidence="1 2">
    <name type="scientific">Gracilimonas sediminicola</name>
    <dbReference type="NCBI Taxonomy" id="2952158"/>
    <lineage>
        <taxon>Bacteria</taxon>
        <taxon>Pseudomonadati</taxon>
        <taxon>Balneolota</taxon>
        <taxon>Balneolia</taxon>
        <taxon>Balneolales</taxon>
        <taxon>Balneolaceae</taxon>
        <taxon>Gracilimonas</taxon>
    </lineage>
</organism>
<accession>A0A9X2L357</accession>
<dbReference type="InterPro" id="IPR028994">
    <property type="entry name" value="Integrin_alpha_N"/>
</dbReference>
<comment type="caution">
    <text evidence="1">The sequence shown here is derived from an EMBL/GenBank/DDBJ whole genome shotgun (WGS) entry which is preliminary data.</text>
</comment>
<keyword evidence="2" id="KW-1185">Reference proteome</keyword>
<dbReference type="Proteomes" id="UP001139125">
    <property type="component" value="Unassembled WGS sequence"/>
</dbReference>
<sequence length="730" mass="82316">MDPLKIEKAFGRLTTEIKRAGSERVQLFLIYEFMNALKGDYQTFDSYLIQLFALFPALEHPLLFTGLHPAELEEIISTCEEVIGAIPELKGNEIDHKINLLKTGLHHIYDWLGVSHIEKDNRLPSLSGLSKKGNDKTYGEVFIPVVETSGMAEAKGRLRKLRVDVVGKSKKKKFELRPVFGVIGANAGNLGDKPAKAAGKLLVESVNTKNYWSGTASFELSHTWHAGNSANLALGGLFYCEMLKAENRREYFQLNPGIAITGDINELGQVLPVDEESLKQKAEAAFFSWAQVLVVPVQQLETVLELVDDLQKEYPSRDVVVKGIGELRELFYDRRVTLHKQISIIEHTAKKVWMKRNSTLAVFVVLVLLGVIGKLIYGPLDKNPTAVQFDGNVMKIMNDAGVQLIEIEIGDYSVYFEHYLPSDRENIVSLIDANGDGQNEILWTSYHGPGFGRQKLVLGTVDGDTLWTFEHSETFDYEFHPYTNTGKQFIELIQGEDLDQDGVEEVIISTRHVDYFPSFLLVLDSETGRIKKKYLHAGSIHEVLVKNVDEDIEQELIIGGLNNSLKKAFVSILDYDYIFGQGASTERYKTKGYKNAVEMLYVLFPKTLPVETSGGRRGFETDLYHISETGDNGLRVAIAETHHLNNKRTENNAQVFYLFDESFKVSSVGSTDIYDAYARDIYESGQTDILADGKYLESFKDSLLYWNGESFQYEPTINKEYLRAIGELEE</sequence>
<evidence type="ECO:0000313" key="2">
    <source>
        <dbReference type="Proteomes" id="UP001139125"/>
    </source>
</evidence>
<dbReference type="InterPro" id="IPR014721">
    <property type="entry name" value="Ribsml_uS5_D2-typ_fold_subgr"/>
</dbReference>